<dbReference type="Gene3D" id="1.10.1370.40">
    <property type="match status" value="1"/>
</dbReference>
<dbReference type="InterPro" id="IPR045666">
    <property type="entry name" value="OpdA_N"/>
</dbReference>
<evidence type="ECO:0000313" key="12">
    <source>
        <dbReference type="EMBL" id="UOD51410.1"/>
    </source>
</evidence>
<evidence type="ECO:0000259" key="10">
    <source>
        <dbReference type="Pfam" id="PF01432"/>
    </source>
</evidence>
<dbReference type="InterPro" id="IPR024077">
    <property type="entry name" value="Neurolysin/TOP_dom2"/>
</dbReference>
<name>A0ABY4APU5_9BURK</name>
<evidence type="ECO:0000256" key="5">
    <source>
        <dbReference type="ARBA" id="ARBA00022833"/>
    </source>
</evidence>
<dbReference type="PANTHER" id="PTHR43660">
    <property type="entry name" value="DIPEPTIDYL CARBOXYPEPTIDASE"/>
    <property type="match status" value="1"/>
</dbReference>
<dbReference type="InterPro" id="IPR034005">
    <property type="entry name" value="M3A_DCP"/>
</dbReference>
<dbReference type="InterPro" id="IPR045090">
    <property type="entry name" value="Pept_M3A_M3B"/>
</dbReference>
<organism evidence="12 13">
    <name type="scientific">Orrella daihaiensis</name>
    <dbReference type="NCBI Taxonomy" id="2782176"/>
    <lineage>
        <taxon>Bacteria</taxon>
        <taxon>Pseudomonadati</taxon>
        <taxon>Pseudomonadota</taxon>
        <taxon>Betaproteobacteria</taxon>
        <taxon>Burkholderiales</taxon>
        <taxon>Alcaligenaceae</taxon>
        <taxon>Orrella</taxon>
    </lineage>
</organism>
<evidence type="ECO:0000256" key="9">
    <source>
        <dbReference type="RuleBase" id="RU003435"/>
    </source>
</evidence>
<dbReference type="Pfam" id="PF19310">
    <property type="entry name" value="TOP_N"/>
    <property type="match status" value="1"/>
</dbReference>
<keyword evidence="4 9" id="KW-0378">Hydrolase</keyword>
<dbReference type="Pfam" id="PF01432">
    <property type="entry name" value="Peptidase_M3"/>
    <property type="match status" value="1"/>
</dbReference>
<evidence type="ECO:0000256" key="6">
    <source>
        <dbReference type="ARBA" id="ARBA00023049"/>
    </source>
</evidence>
<dbReference type="EMBL" id="CP063982">
    <property type="protein sequence ID" value="UOD51410.1"/>
    <property type="molecule type" value="Genomic_DNA"/>
</dbReference>
<dbReference type="PANTHER" id="PTHR43660:SF1">
    <property type="entry name" value="DIPEPTIDYL CARBOXYPEPTIDASE"/>
    <property type="match status" value="1"/>
</dbReference>
<evidence type="ECO:0000256" key="4">
    <source>
        <dbReference type="ARBA" id="ARBA00022801"/>
    </source>
</evidence>
<comment type="similarity">
    <text evidence="1 9">Belongs to the peptidase M3 family.</text>
</comment>
<dbReference type="InterPro" id="IPR024079">
    <property type="entry name" value="MetalloPept_cat_dom_sf"/>
</dbReference>
<keyword evidence="13" id="KW-1185">Reference proteome</keyword>
<evidence type="ECO:0000259" key="11">
    <source>
        <dbReference type="Pfam" id="PF19310"/>
    </source>
</evidence>
<keyword evidence="6 9" id="KW-0482">Metalloprotease</keyword>
<dbReference type="Gene3D" id="3.40.390.10">
    <property type="entry name" value="Collagenase (Catalytic Domain)"/>
    <property type="match status" value="1"/>
</dbReference>
<accession>A0ABY4APU5</accession>
<keyword evidence="3 9" id="KW-0479">Metal-binding</keyword>
<keyword evidence="5 9" id="KW-0862">Zinc</keyword>
<feature type="domain" description="Oligopeptidase A N-terminal" evidence="11">
    <location>
        <begin position="59"/>
        <end position="165"/>
    </location>
</feature>
<proteinExistence type="inferred from homology"/>
<evidence type="ECO:0000256" key="2">
    <source>
        <dbReference type="ARBA" id="ARBA00022670"/>
    </source>
</evidence>
<dbReference type="CDD" id="cd06456">
    <property type="entry name" value="M3A_DCP"/>
    <property type="match status" value="1"/>
</dbReference>
<evidence type="ECO:0000313" key="13">
    <source>
        <dbReference type="Proteomes" id="UP000831607"/>
    </source>
</evidence>
<dbReference type="SUPFAM" id="SSF55486">
    <property type="entry name" value="Metalloproteases ('zincins'), catalytic domain"/>
    <property type="match status" value="1"/>
</dbReference>
<protein>
    <recommendedName>
        <fullName evidence="8">oligopeptidase A</fullName>
        <ecNumber evidence="8">3.4.24.70</ecNumber>
    </recommendedName>
</protein>
<evidence type="ECO:0000256" key="8">
    <source>
        <dbReference type="ARBA" id="ARBA00026100"/>
    </source>
</evidence>
<comment type="catalytic activity">
    <reaction evidence="7">
        <text>Hydrolysis of oligopeptides, with broad specificity. Gly or Ala commonly occur as P1 or P1' residues, but more distant residues are also important, as is shown by the fact that Z-Gly-Pro-Gly-|-Gly-Pro-Ala is cleaved, but not Z-(Gly)(5).</text>
        <dbReference type="EC" id="3.4.24.70"/>
    </reaction>
</comment>
<evidence type="ECO:0000256" key="3">
    <source>
        <dbReference type="ARBA" id="ARBA00022723"/>
    </source>
</evidence>
<comment type="cofactor">
    <cofactor evidence="9">
        <name>Zn(2+)</name>
        <dbReference type="ChEBI" id="CHEBI:29105"/>
    </cofactor>
    <text evidence="9">Binds 1 zinc ion.</text>
</comment>
<dbReference type="EC" id="3.4.24.70" evidence="8"/>
<dbReference type="Proteomes" id="UP000831607">
    <property type="component" value="Chromosome"/>
</dbReference>
<evidence type="ECO:0000256" key="7">
    <source>
        <dbReference type="ARBA" id="ARBA00024603"/>
    </source>
</evidence>
<reference evidence="12 13" key="1">
    <citation type="submission" date="2020-11" db="EMBL/GenBank/DDBJ databases">
        <title>Algicoccus daihaiensis sp.nov., isolated from Daihai Lake in Inner Mongolia.</title>
        <authorList>
            <person name="Kai J."/>
        </authorList>
    </citation>
    <scope>NUCLEOTIDE SEQUENCE [LARGE SCALE GENOMIC DNA]</scope>
    <source>
        <strain evidence="13">f23</strain>
    </source>
</reference>
<dbReference type="InterPro" id="IPR001567">
    <property type="entry name" value="Pept_M3A_M3B_dom"/>
</dbReference>
<keyword evidence="2 9" id="KW-0645">Protease</keyword>
<dbReference type="RefSeq" id="WP_243479878.1">
    <property type="nucleotide sequence ID" value="NZ_CP063982.1"/>
</dbReference>
<gene>
    <name evidence="12" type="ORF">DHf2319_06185</name>
</gene>
<feature type="domain" description="Peptidase M3A/M3B catalytic" evidence="10">
    <location>
        <begin position="245"/>
        <end position="697"/>
    </location>
</feature>
<evidence type="ECO:0000256" key="1">
    <source>
        <dbReference type="ARBA" id="ARBA00006040"/>
    </source>
</evidence>
<sequence length="708" mass="78341">MTSAAQTISAAQTHSLSSNPLLGCVHQLVDYAAVKPEHIVPAIEALLAQARGAIDAAADPSLPATWEAIVTPLDDATEPLWRAWSVVGHLKSVVNTPALREAYNQMLGPVSEFATWVGLHEGLFKQYKRLADSPEFGQWPAVRRRVIELALRDFRLSGVELEGDLKTRFAEVSERQSEVSQKFSENVLDANDAWTLVLDSITELDGVPADVVAAFKQAAMDDEAIDTSSGDKFKLTLKMPSYLPVMQYATNRQLRHTLYKAYATLASDEGDPQYDNSALIEESLALRAESAKLLGFHNFAALQLETRMADTPEQVLQFLRELAARALPYAHRDLDELKAFAKTELGLDPMEPWDVAFASEKLRQAKYDYSEEEVKQYFTEPKVVSGLFELVSKLFSVKLIDEPMPAWHADVRAARVENAAGELIGHLVIDLYARTGKQGGAWVGSERNRRRSLQALATPVVYLTCNFAKGQGGKPALLTHDDVITLFHESGHALHALLSEVDEPGASAFAAVEWDAIELPSQFMENFCWEYDVLKSLTAHVDTGQPLPESLFNKMKAAKNFQSGMQTVRQIEFALFDMLLHHQPDGMGIGEVMQTLDAVRNEVAVIKPPTWHRFPHAFTHLFAGGYGAGYYSYKWAEVLSADAFAAFEEAQSTLDPTTGELFKREILSVGGMRPATESFKAFRGRDPQIDALLRHSGMITSDQEPATA</sequence>
<dbReference type="Gene3D" id="1.10.1370.10">
    <property type="entry name" value="Neurolysin, domain 3"/>
    <property type="match status" value="1"/>
</dbReference>